<dbReference type="InterPro" id="IPR027417">
    <property type="entry name" value="P-loop_NTPase"/>
</dbReference>
<evidence type="ECO:0000313" key="2">
    <source>
        <dbReference type="EMBL" id="VAW27880.1"/>
    </source>
</evidence>
<accession>A0A3B0UFI6</accession>
<dbReference type="GO" id="GO:0016887">
    <property type="term" value="F:ATP hydrolysis activity"/>
    <property type="evidence" value="ECO:0007669"/>
    <property type="project" value="InterPro"/>
</dbReference>
<feature type="domain" description="ABC transporter" evidence="1">
    <location>
        <begin position="25"/>
        <end position="98"/>
    </location>
</feature>
<gene>
    <name evidence="2" type="ORF">MNBD_BACTEROID07-1131</name>
</gene>
<dbReference type="AlphaFoldDB" id="A0A3B0UFI6"/>
<dbReference type="Gene3D" id="3.40.50.300">
    <property type="entry name" value="P-loop containing nucleotide triphosphate hydrolases"/>
    <property type="match status" value="1"/>
</dbReference>
<sequence>MTTKIIRLEKISRFYHVGSEIVKALQEVDISINKNEFVAMMGPSGSGKSTLMNVLGCLDTPTSGHYYLNGLDVSKMSDNELAEVRNKEIGFVFQTFNLL</sequence>
<evidence type="ECO:0000259" key="1">
    <source>
        <dbReference type="Pfam" id="PF00005"/>
    </source>
</evidence>
<dbReference type="EMBL" id="UOET01000169">
    <property type="protein sequence ID" value="VAW27880.1"/>
    <property type="molecule type" value="Genomic_DNA"/>
</dbReference>
<dbReference type="Pfam" id="PF00005">
    <property type="entry name" value="ABC_tran"/>
    <property type="match status" value="1"/>
</dbReference>
<proteinExistence type="predicted"/>
<dbReference type="InterPro" id="IPR003439">
    <property type="entry name" value="ABC_transporter-like_ATP-bd"/>
</dbReference>
<name>A0A3B0UFI6_9ZZZZ</name>
<dbReference type="PANTHER" id="PTHR42798:SF2">
    <property type="entry name" value="ABC TRANSPORTER ATP-BINDING PROTEIN MG467-RELATED"/>
    <property type="match status" value="1"/>
</dbReference>
<feature type="non-terminal residue" evidence="2">
    <location>
        <position position="99"/>
    </location>
</feature>
<dbReference type="SUPFAM" id="SSF52540">
    <property type="entry name" value="P-loop containing nucleoside triphosphate hydrolases"/>
    <property type="match status" value="1"/>
</dbReference>
<dbReference type="PANTHER" id="PTHR42798">
    <property type="entry name" value="LIPOPROTEIN-RELEASING SYSTEM ATP-BINDING PROTEIN LOLD"/>
    <property type="match status" value="1"/>
</dbReference>
<protein>
    <submittedName>
        <fullName evidence="2">ABC-type antimicrobial peptide transport system, ATPase component</fullName>
    </submittedName>
</protein>
<dbReference type="GO" id="GO:0005524">
    <property type="term" value="F:ATP binding"/>
    <property type="evidence" value="ECO:0007669"/>
    <property type="project" value="InterPro"/>
</dbReference>
<reference evidence="2" key="1">
    <citation type="submission" date="2018-06" db="EMBL/GenBank/DDBJ databases">
        <authorList>
            <person name="Zhirakovskaya E."/>
        </authorList>
    </citation>
    <scope>NUCLEOTIDE SEQUENCE</scope>
</reference>
<organism evidence="2">
    <name type="scientific">hydrothermal vent metagenome</name>
    <dbReference type="NCBI Taxonomy" id="652676"/>
    <lineage>
        <taxon>unclassified sequences</taxon>
        <taxon>metagenomes</taxon>
        <taxon>ecological metagenomes</taxon>
    </lineage>
</organism>